<comment type="subcellular location">
    <subcellularLocation>
        <location evidence="1">Mitochondrion inner membrane</location>
        <topology evidence="1">Peripheral membrane protein</topology>
        <orientation evidence="1">Matrix side</orientation>
    </subcellularLocation>
</comment>
<sequence>MAAPMRSVVTVGSSLTLEEAKKHALDLYRQACRALPQIVEIYNLSDVITTSELRSAIASQFRKHANVTNPKVIDMLVFKGDEELRNCIEHSKQRHHII</sequence>
<organism evidence="10 11">
    <name type="scientific">Taxus chinensis</name>
    <name type="common">Chinese yew</name>
    <name type="synonym">Taxus wallichiana var. chinensis</name>
    <dbReference type="NCBI Taxonomy" id="29808"/>
    <lineage>
        <taxon>Eukaryota</taxon>
        <taxon>Viridiplantae</taxon>
        <taxon>Streptophyta</taxon>
        <taxon>Embryophyta</taxon>
        <taxon>Tracheophyta</taxon>
        <taxon>Spermatophyta</taxon>
        <taxon>Pinopsida</taxon>
        <taxon>Pinidae</taxon>
        <taxon>Conifers II</taxon>
        <taxon>Cupressales</taxon>
        <taxon>Taxaceae</taxon>
        <taxon>Taxus</taxon>
    </lineage>
</organism>
<keyword evidence="5" id="KW-0999">Mitochondrion inner membrane</keyword>
<accession>A0AA38LAE7</accession>
<comment type="caution">
    <text evidence="10">The sequence shown here is derived from an EMBL/GenBank/DDBJ whole genome shotgun (WGS) entry which is preliminary data.</text>
</comment>
<evidence type="ECO:0000313" key="11">
    <source>
        <dbReference type="Proteomes" id="UP000824469"/>
    </source>
</evidence>
<reference evidence="10 11" key="1">
    <citation type="journal article" date="2021" name="Nat. Plants">
        <title>The Taxus genome provides insights into paclitaxel biosynthesis.</title>
        <authorList>
            <person name="Xiong X."/>
            <person name="Gou J."/>
            <person name="Liao Q."/>
            <person name="Li Y."/>
            <person name="Zhou Q."/>
            <person name="Bi G."/>
            <person name="Li C."/>
            <person name="Du R."/>
            <person name="Wang X."/>
            <person name="Sun T."/>
            <person name="Guo L."/>
            <person name="Liang H."/>
            <person name="Lu P."/>
            <person name="Wu Y."/>
            <person name="Zhang Z."/>
            <person name="Ro D.K."/>
            <person name="Shang Y."/>
            <person name="Huang S."/>
            <person name="Yan J."/>
        </authorList>
    </citation>
    <scope>NUCLEOTIDE SEQUENCE [LARGE SCALE GENOMIC DNA]</scope>
    <source>
        <strain evidence="10">Ta-2019</strain>
    </source>
</reference>
<keyword evidence="7" id="KW-0496">Mitochondrion</keyword>
<dbReference type="InterPro" id="IPR045299">
    <property type="entry name" value="Complex1_LYR_NDUFA6_LYRM6"/>
</dbReference>
<dbReference type="InterPro" id="IPR016488">
    <property type="entry name" value="NADH_Ub_cplx-1_asu_su-6"/>
</dbReference>
<evidence type="ECO:0000256" key="4">
    <source>
        <dbReference type="ARBA" id="ARBA00022660"/>
    </source>
</evidence>
<gene>
    <name evidence="10" type="ORF">KI387_019622</name>
</gene>
<keyword evidence="11" id="KW-1185">Reference proteome</keyword>
<evidence type="ECO:0000256" key="7">
    <source>
        <dbReference type="ARBA" id="ARBA00023128"/>
    </source>
</evidence>
<evidence type="ECO:0000259" key="9">
    <source>
        <dbReference type="Pfam" id="PF05347"/>
    </source>
</evidence>
<dbReference type="OMA" id="EICTLYA"/>
<keyword evidence="4" id="KW-0679">Respiratory chain</keyword>
<dbReference type="GO" id="GO:0006979">
    <property type="term" value="P:response to oxidative stress"/>
    <property type="evidence" value="ECO:0007669"/>
    <property type="project" value="TreeGrafter"/>
</dbReference>
<keyword evidence="8" id="KW-0472">Membrane</keyword>
<keyword evidence="6" id="KW-0249">Electron transport</keyword>
<feature type="non-terminal residue" evidence="10">
    <location>
        <position position="1"/>
    </location>
</feature>
<name>A0AA38LAE7_TAXCH</name>
<feature type="domain" description="Complex 1 LYR protein" evidence="9">
    <location>
        <begin position="23"/>
        <end position="85"/>
    </location>
</feature>
<evidence type="ECO:0000256" key="5">
    <source>
        <dbReference type="ARBA" id="ARBA00022792"/>
    </source>
</evidence>
<dbReference type="PANTHER" id="PTHR12964:SF0">
    <property type="entry name" value="NADH DEHYDROGENASE [UBIQUINONE] 1 ALPHA SUBCOMPLEX SUBUNIT 6"/>
    <property type="match status" value="1"/>
</dbReference>
<comment type="similarity">
    <text evidence="2">Belongs to the complex I LYR family.</text>
</comment>
<protein>
    <recommendedName>
        <fullName evidence="9">Complex 1 LYR protein domain-containing protein</fullName>
    </recommendedName>
</protein>
<keyword evidence="3" id="KW-0813">Transport</keyword>
<dbReference type="InterPro" id="IPR008011">
    <property type="entry name" value="Complex1_LYR_dom"/>
</dbReference>
<dbReference type="Proteomes" id="UP000824469">
    <property type="component" value="Unassembled WGS sequence"/>
</dbReference>
<dbReference type="CDD" id="cd20266">
    <property type="entry name" value="Complex1_LYR_NDUFA6_LYRM6"/>
    <property type="match status" value="1"/>
</dbReference>
<evidence type="ECO:0000256" key="2">
    <source>
        <dbReference type="ARBA" id="ARBA00009508"/>
    </source>
</evidence>
<evidence type="ECO:0000256" key="8">
    <source>
        <dbReference type="ARBA" id="ARBA00023136"/>
    </source>
</evidence>
<evidence type="ECO:0000256" key="6">
    <source>
        <dbReference type="ARBA" id="ARBA00022982"/>
    </source>
</evidence>
<evidence type="ECO:0000256" key="3">
    <source>
        <dbReference type="ARBA" id="ARBA00022448"/>
    </source>
</evidence>
<dbReference type="GO" id="GO:0045271">
    <property type="term" value="C:respiratory chain complex I"/>
    <property type="evidence" value="ECO:0007669"/>
    <property type="project" value="InterPro"/>
</dbReference>
<proteinExistence type="inferred from homology"/>
<dbReference type="GO" id="GO:0005743">
    <property type="term" value="C:mitochondrial inner membrane"/>
    <property type="evidence" value="ECO:0007669"/>
    <property type="project" value="UniProtKB-SubCell"/>
</dbReference>
<dbReference type="AlphaFoldDB" id="A0AA38LAE7"/>
<evidence type="ECO:0000313" key="10">
    <source>
        <dbReference type="EMBL" id="KAH9317853.1"/>
    </source>
</evidence>
<evidence type="ECO:0000256" key="1">
    <source>
        <dbReference type="ARBA" id="ARBA00004443"/>
    </source>
</evidence>
<dbReference type="Pfam" id="PF05347">
    <property type="entry name" value="Complex1_LYR"/>
    <property type="match status" value="1"/>
</dbReference>
<dbReference type="EMBL" id="JAHRHJ020000004">
    <property type="protein sequence ID" value="KAH9317853.1"/>
    <property type="molecule type" value="Genomic_DNA"/>
</dbReference>
<dbReference type="PANTHER" id="PTHR12964">
    <property type="entry name" value="NADH-UBIQUINONE OXIDOREDUCTASE B14 SUBUNIT"/>
    <property type="match status" value="1"/>
</dbReference>